<evidence type="ECO:0000313" key="2">
    <source>
        <dbReference type="EMBL" id="MBD8001383.1"/>
    </source>
</evidence>
<proteinExistence type="predicted"/>
<dbReference type="Pfam" id="PF14289">
    <property type="entry name" value="DUF4369"/>
    <property type="match status" value="1"/>
</dbReference>
<protein>
    <submittedName>
        <fullName evidence="2">DUF4369 domain-containing protein</fullName>
    </submittedName>
</protein>
<name>A0ABR8V9D7_9BACT</name>
<evidence type="ECO:0000313" key="3">
    <source>
        <dbReference type="Proteomes" id="UP000616346"/>
    </source>
</evidence>
<dbReference type="EMBL" id="JACSPQ010000001">
    <property type="protein sequence ID" value="MBD8001383.1"/>
    <property type="molecule type" value="Genomic_DNA"/>
</dbReference>
<accession>A0ABR8V9D7</accession>
<gene>
    <name evidence="2" type="ORF">H9626_04010</name>
</gene>
<evidence type="ECO:0000259" key="1">
    <source>
        <dbReference type="Pfam" id="PF14289"/>
    </source>
</evidence>
<keyword evidence="3" id="KW-1185">Reference proteome</keyword>
<sequence length="232" mass="26449">MFRFCFFLLCAVLCASCSKKYKIEGSSSVSTLDGKMLFIKVPTGDNLIDIDSAEIIHGLFKMKGKVDSTVFTMLYMDDKKIIPIVLEQGNISIRIDNARITIKGTPLNDSFNNFILSQNSLDDRASEVEYEESRMIMDGTYGPQEQHEIVRKRNQLQEERNNLIKNFIQDNYENALGPGIFFWIGSNMPFPFLTPTMEEIVEKAPDSFKNNPMVKDYVSAARSNMEKMGIIH</sequence>
<comment type="caution">
    <text evidence="2">The sequence shown here is derived from an EMBL/GenBank/DDBJ whole genome shotgun (WGS) entry which is preliminary data.</text>
</comment>
<dbReference type="InterPro" id="IPR025380">
    <property type="entry name" value="DUF4369"/>
</dbReference>
<dbReference type="Proteomes" id="UP000616346">
    <property type="component" value="Unassembled WGS sequence"/>
</dbReference>
<feature type="domain" description="DUF4369" evidence="1">
    <location>
        <begin position="21"/>
        <end position="111"/>
    </location>
</feature>
<organism evidence="2 3">
    <name type="scientific">Phocaeicola faecium</name>
    <dbReference type="NCBI Taxonomy" id="2762213"/>
    <lineage>
        <taxon>Bacteria</taxon>
        <taxon>Pseudomonadati</taxon>
        <taxon>Bacteroidota</taxon>
        <taxon>Bacteroidia</taxon>
        <taxon>Bacteroidales</taxon>
        <taxon>Bacteroidaceae</taxon>
        <taxon>Phocaeicola</taxon>
    </lineage>
</organism>
<dbReference type="RefSeq" id="WP_178256910.1">
    <property type="nucleotide sequence ID" value="NZ_JACSPQ010000001.1"/>
</dbReference>
<reference evidence="2 3" key="1">
    <citation type="submission" date="2020-08" db="EMBL/GenBank/DDBJ databases">
        <title>A Genomic Blueprint of the Chicken Gut Microbiome.</title>
        <authorList>
            <person name="Gilroy R."/>
            <person name="Ravi A."/>
            <person name="Getino M."/>
            <person name="Pursley I."/>
            <person name="Horton D.L."/>
            <person name="Alikhan N.-F."/>
            <person name="Baker D."/>
            <person name="Gharbi K."/>
            <person name="Hall N."/>
            <person name="Watson M."/>
            <person name="Adriaenssens E.M."/>
            <person name="Foster-Nyarko E."/>
            <person name="Jarju S."/>
            <person name="Secka A."/>
            <person name="Antonio M."/>
            <person name="Oren A."/>
            <person name="Chaudhuri R."/>
            <person name="La Ragione R.M."/>
            <person name="Hildebrand F."/>
            <person name="Pallen M.J."/>
        </authorList>
    </citation>
    <scope>NUCLEOTIDE SEQUENCE [LARGE SCALE GENOMIC DNA]</scope>
    <source>
        <strain evidence="2 3">Sa1YUN3</strain>
    </source>
</reference>